<gene>
    <name evidence="2" type="primary">LOC109690591</name>
</gene>
<dbReference type="KEGG" id="ccan:109690591"/>
<feature type="region of interest" description="Disordered" evidence="1">
    <location>
        <begin position="40"/>
        <end position="92"/>
    </location>
</feature>
<organism evidence="2">
    <name type="scientific">Castor canadensis</name>
    <name type="common">American beaver</name>
    <dbReference type="NCBI Taxonomy" id="51338"/>
    <lineage>
        <taxon>Eukaryota</taxon>
        <taxon>Metazoa</taxon>
        <taxon>Chordata</taxon>
        <taxon>Craniata</taxon>
        <taxon>Vertebrata</taxon>
        <taxon>Euteleostomi</taxon>
        <taxon>Mammalia</taxon>
        <taxon>Eutheria</taxon>
        <taxon>Euarchontoglires</taxon>
        <taxon>Glires</taxon>
        <taxon>Rodentia</taxon>
        <taxon>Castorimorpha</taxon>
        <taxon>Castoridae</taxon>
        <taxon>Castor</taxon>
    </lineage>
</organism>
<dbReference type="OrthoDB" id="1939715at2759"/>
<reference evidence="2" key="1">
    <citation type="submission" date="2025-08" db="UniProtKB">
        <authorList>
            <consortium name="RefSeq"/>
        </authorList>
    </citation>
    <scope>IDENTIFICATION</scope>
    <source>
        <tissue evidence="2">Leukocyte</tissue>
    </source>
</reference>
<name>A0A8B7V1N0_CASCN</name>
<sequence length="92" mass="10012">MALASQMPPPLTTGLMSHARLPHVARGPCGSLSGVRGNQAQAALKAEQDMKKRAVGRGLSHKTFGPRCWQNREQRFFSPRNGSSLSSNRANR</sequence>
<feature type="compositionally biased region" description="Polar residues" evidence="1">
    <location>
        <begin position="80"/>
        <end position="92"/>
    </location>
</feature>
<proteinExistence type="predicted"/>
<evidence type="ECO:0000313" key="2">
    <source>
        <dbReference type="RefSeq" id="XP_020025628.1"/>
    </source>
</evidence>
<evidence type="ECO:0000256" key="1">
    <source>
        <dbReference type="SAM" id="MobiDB-lite"/>
    </source>
</evidence>
<dbReference type="AlphaFoldDB" id="A0A8B7V1N0"/>
<accession>A0A8B7V1N0</accession>
<protein>
    <submittedName>
        <fullName evidence="2">Protein PRRC2C-like</fullName>
    </submittedName>
</protein>
<dbReference type="RefSeq" id="XP_020025628.1">
    <property type="nucleotide sequence ID" value="XM_020170039.1"/>
</dbReference>